<protein>
    <submittedName>
        <fullName evidence="2">VOC family protein</fullName>
    </submittedName>
</protein>
<dbReference type="InterPro" id="IPR041581">
    <property type="entry name" value="Glyoxalase_6"/>
</dbReference>
<dbReference type="InterPro" id="IPR029068">
    <property type="entry name" value="Glyas_Bleomycin-R_OHBP_Dase"/>
</dbReference>
<dbReference type="Pfam" id="PF18029">
    <property type="entry name" value="Glyoxalase_6"/>
    <property type="match status" value="1"/>
</dbReference>
<dbReference type="PANTHER" id="PTHR35908">
    <property type="entry name" value="HYPOTHETICAL FUSION PROTEIN"/>
    <property type="match status" value="1"/>
</dbReference>
<sequence length="160" mass="17928">MSVYGLVPEGSYDEADYGATRWRLAWRSGRLVRMVSVLQNVAIDCADAYELARFWSSVTGRPLDPEARPGDRETQVLLAEGPVLYFNQVPEAKTIKNRIHLCLRPETSRDQEVDRLLDLGAAFVTDHRNPDGSGWVILADPEGNEFCVLRSDSDRASMNS</sequence>
<organism evidence="2 3">
    <name type="scientific">Streptomyces shaanxiensis</name>
    <dbReference type="NCBI Taxonomy" id="653357"/>
    <lineage>
        <taxon>Bacteria</taxon>
        <taxon>Bacillati</taxon>
        <taxon>Actinomycetota</taxon>
        <taxon>Actinomycetes</taxon>
        <taxon>Kitasatosporales</taxon>
        <taxon>Streptomycetaceae</taxon>
        <taxon>Streptomyces</taxon>
    </lineage>
</organism>
<keyword evidence="3" id="KW-1185">Reference proteome</keyword>
<gene>
    <name evidence="2" type="ORF">GCM10022233_55990</name>
</gene>
<evidence type="ECO:0000313" key="2">
    <source>
        <dbReference type="EMBL" id="GAA4071880.1"/>
    </source>
</evidence>
<proteinExistence type="predicted"/>
<accession>A0ABP7VPT3</accession>
<dbReference type="EMBL" id="BAAAZY010000013">
    <property type="protein sequence ID" value="GAA4071880.1"/>
    <property type="molecule type" value="Genomic_DNA"/>
</dbReference>
<reference evidence="3" key="1">
    <citation type="journal article" date="2019" name="Int. J. Syst. Evol. Microbiol.">
        <title>The Global Catalogue of Microorganisms (GCM) 10K type strain sequencing project: providing services to taxonomists for standard genome sequencing and annotation.</title>
        <authorList>
            <consortium name="The Broad Institute Genomics Platform"/>
            <consortium name="The Broad Institute Genome Sequencing Center for Infectious Disease"/>
            <person name="Wu L."/>
            <person name="Ma J."/>
        </authorList>
    </citation>
    <scope>NUCLEOTIDE SEQUENCE [LARGE SCALE GENOMIC DNA]</scope>
    <source>
        <strain evidence="3">JCM 16925</strain>
    </source>
</reference>
<dbReference type="Gene3D" id="3.10.180.10">
    <property type="entry name" value="2,3-Dihydroxybiphenyl 1,2-Dioxygenase, domain 1"/>
    <property type="match status" value="1"/>
</dbReference>
<name>A0ABP7VPT3_9ACTN</name>
<evidence type="ECO:0000259" key="1">
    <source>
        <dbReference type="Pfam" id="PF18029"/>
    </source>
</evidence>
<dbReference type="SUPFAM" id="SSF54593">
    <property type="entry name" value="Glyoxalase/Bleomycin resistance protein/Dihydroxybiphenyl dioxygenase"/>
    <property type="match status" value="1"/>
</dbReference>
<evidence type="ECO:0000313" key="3">
    <source>
        <dbReference type="Proteomes" id="UP001499984"/>
    </source>
</evidence>
<dbReference type="Proteomes" id="UP001499984">
    <property type="component" value="Unassembled WGS sequence"/>
</dbReference>
<dbReference type="CDD" id="cd06587">
    <property type="entry name" value="VOC"/>
    <property type="match status" value="1"/>
</dbReference>
<dbReference type="PANTHER" id="PTHR35908:SF1">
    <property type="entry name" value="CONSERVED PROTEIN"/>
    <property type="match status" value="1"/>
</dbReference>
<feature type="domain" description="Glyoxalase-like" evidence="1">
    <location>
        <begin position="41"/>
        <end position="149"/>
    </location>
</feature>
<comment type="caution">
    <text evidence="2">The sequence shown here is derived from an EMBL/GenBank/DDBJ whole genome shotgun (WGS) entry which is preliminary data.</text>
</comment>